<reference evidence="3" key="1">
    <citation type="submission" date="2023-07" db="EMBL/GenBank/DDBJ databases">
        <title>A chromosome-level genome assembly of Lolium multiflorum.</title>
        <authorList>
            <person name="Chen Y."/>
            <person name="Copetti D."/>
            <person name="Kolliker R."/>
            <person name="Studer B."/>
        </authorList>
    </citation>
    <scope>NUCLEOTIDE SEQUENCE</scope>
    <source>
        <strain evidence="3">02402/16</strain>
        <tissue evidence="3">Leaf</tissue>
    </source>
</reference>
<feature type="domain" description="DUF4219" evidence="2">
    <location>
        <begin position="73"/>
        <end position="99"/>
    </location>
</feature>
<dbReference type="InterPro" id="IPR025314">
    <property type="entry name" value="DUF4219"/>
</dbReference>
<dbReference type="Pfam" id="PF13961">
    <property type="entry name" value="DUF4219"/>
    <property type="match status" value="1"/>
</dbReference>
<feature type="region of interest" description="Disordered" evidence="1">
    <location>
        <begin position="1"/>
        <end position="49"/>
    </location>
</feature>
<proteinExistence type="predicted"/>
<evidence type="ECO:0000256" key="1">
    <source>
        <dbReference type="SAM" id="MobiDB-lite"/>
    </source>
</evidence>
<dbReference type="Proteomes" id="UP001231189">
    <property type="component" value="Unassembled WGS sequence"/>
</dbReference>
<sequence length="111" mass="12154">MSTSTDRAAAAEKEKGTHAAGAVAGGSKPPPRRTSESPAPRRGRSLIRGGGSEIVVRERVIRDGGGNAQYPTLTRTNYAEWAMVMRVQLQTAHLWDVIEYGADFRELKFRI</sequence>
<comment type="caution">
    <text evidence="3">The sequence shown here is derived from an EMBL/GenBank/DDBJ whole genome shotgun (WGS) entry which is preliminary data.</text>
</comment>
<organism evidence="3 4">
    <name type="scientific">Lolium multiflorum</name>
    <name type="common">Italian ryegrass</name>
    <name type="synonym">Lolium perenne subsp. multiflorum</name>
    <dbReference type="NCBI Taxonomy" id="4521"/>
    <lineage>
        <taxon>Eukaryota</taxon>
        <taxon>Viridiplantae</taxon>
        <taxon>Streptophyta</taxon>
        <taxon>Embryophyta</taxon>
        <taxon>Tracheophyta</taxon>
        <taxon>Spermatophyta</taxon>
        <taxon>Magnoliopsida</taxon>
        <taxon>Liliopsida</taxon>
        <taxon>Poales</taxon>
        <taxon>Poaceae</taxon>
        <taxon>BOP clade</taxon>
        <taxon>Pooideae</taxon>
        <taxon>Poodae</taxon>
        <taxon>Poeae</taxon>
        <taxon>Poeae Chloroplast Group 2 (Poeae type)</taxon>
        <taxon>Loliodinae</taxon>
        <taxon>Loliinae</taxon>
        <taxon>Lolium</taxon>
    </lineage>
</organism>
<name>A0AAD8TUI7_LOLMU</name>
<dbReference type="EMBL" id="JAUUTY010000001">
    <property type="protein sequence ID" value="KAK1694270.1"/>
    <property type="molecule type" value="Genomic_DNA"/>
</dbReference>
<evidence type="ECO:0000313" key="3">
    <source>
        <dbReference type="EMBL" id="KAK1694270.1"/>
    </source>
</evidence>
<accession>A0AAD8TUI7</accession>
<protein>
    <recommendedName>
        <fullName evidence="2">DUF4219 domain-containing protein</fullName>
    </recommendedName>
</protein>
<evidence type="ECO:0000259" key="2">
    <source>
        <dbReference type="Pfam" id="PF13961"/>
    </source>
</evidence>
<dbReference type="AlphaFoldDB" id="A0AAD8TUI7"/>
<evidence type="ECO:0000313" key="4">
    <source>
        <dbReference type="Proteomes" id="UP001231189"/>
    </source>
</evidence>
<gene>
    <name evidence="3" type="ORF">QYE76_010967</name>
</gene>
<keyword evidence="4" id="KW-1185">Reference proteome</keyword>